<organism evidence="1 2">
    <name type="scientific">Stentor coeruleus</name>
    <dbReference type="NCBI Taxonomy" id="5963"/>
    <lineage>
        <taxon>Eukaryota</taxon>
        <taxon>Sar</taxon>
        <taxon>Alveolata</taxon>
        <taxon>Ciliophora</taxon>
        <taxon>Postciliodesmatophora</taxon>
        <taxon>Heterotrichea</taxon>
        <taxon>Heterotrichida</taxon>
        <taxon>Stentoridae</taxon>
        <taxon>Stentor</taxon>
    </lineage>
</organism>
<protein>
    <submittedName>
        <fullName evidence="1">Uncharacterized protein</fullName>
    </submittedName>
</protein>
<dbReference type="AlphaFoldDB" id="A0A1R2CUM7"/>
<sequence>MVIYTRKNIQTCDILQSPDEKLRRGFIESSKSIGRFFTNSQETTAHILHTEPLFIGTFSQYDFGEFHPEIPEMYSKHSKCIKKGRHEQSGYTIYECESIPGASQILEVAYPKIKVNTTQVSIGYSSGQKVVDTEGNLPGSIITEIGTNQVYGLISQNGQKHSVEEFKDLYNDTVWPIAKLYSRRIRSHYFTYFREYEVKNYLEFSGAKGTRHRHIEGDAYWSLWRAKNWNRIKSFFGFTAQ</sequence>
<name>A0A1R2CUM7_9CILI</name>
<accession>A0A1R2CUM7</accession>
<dbReference type="Proteomes" id="UP000187209">
    <property type="component" value="Unassembled WGS sequence"/>
</dbReference>
<evidence type="ECO:0000313" key="2">
    <source>
        <dbReference type="Proteomes" id="UP000187209"/>
    </source>
</evidence>
<reference evidence="1 2" key="1">
    <citation type="submission" date="2016-11" db="EMBL/GenBank/DDBJ databases">
        <title>The macronuclear genome of Stentor coeruleus: a giant cell with tiny introns.</title>
        <authorList>
            <person name="Slabodnick M."/>
            <person name="Ruby J.G."/>
            <person name="Reiff S.B."/>
            <person name="Swart E.C."/>
            <person name="Gosai S."/>
            <person name="Prabakaran S."/>
            <person name="Witkowska E."/>
            <person name="Larue G.E."/>
            <person name="Fisher S."/>
            <person name="Freeman R.M."/>
            <person name="Gunawardena J."/>
            <person name="Chu W."/>
            <person name="Stover N.A."/>
            <person name="Gregory B.D."/>
            <person name="Nowacki M."/>
            <person name="Derisi J."/>
            <person name="Roy S.W."/>
            <person name="Marshall W.F."/>
            <person name="Sood P."/>
        </authorList>
    </citation>
    <scope>NUCLEOTIDE SEQUENCE [LARGE SCALE GENOMIC DNA]</scope>
    <source>
        <strain evidence="1">WM001</strain>
    </source>
</reference>
<keyword evidence="2" id="KW-1185">Reference proteome</keyword>
<evidence type="ECO:0000313" key="1">
    <source>
        <dbReference type="EMBL" id="OMJ92704.1"/>
    </source>
</evidence>
<comment type="caution">
    <text evidence="1">The sequence shown here is derived from an EMBL/GenBank/DDBJ whole genome shotgun (WGS) entry which is preliminary data.</text>
</comment>
<dbReference type="OrthoDB" id="10492137at2759"/>
<proteinExistence type="predicted"/>
<dbReference type="EMBL" id="MPUH01000056">
    <property type="protein sequence ID" value="OMJ92704.1"/>
    <property type="molecule type" value="Genomic_DNA"/>
</dbReference>
<gene>
    <name evidence="1" type="ORF">SteCoe_4446</name>
</gene>